<dbReference type="GO" id="GO:0005886">
    <property type="term" value="C:plasma membrane"/>
    <property type="evidence" value="ECO:0007669"/>
    <property type="project" value="TreeGrafter"/>
</dbReference>
<dbReference type="InterPro" id="IPR031160">
    <property type="entry name" value="F_BAR_dom"/>
</dbReference>
<dbReference type="Pfam" id="PF00611">
    <property type="entry name" value="FCH"/>
    <property type="match status" value="1"/>
</dbReference>
<dbReference type="PRINTS" id="PR00452">
    <property type="entry name" value="SH3DOMAIN"/>
</dbReference>
<dbReference type="FunCoup" id="F2TZY9">
    <property type="interactions" value="133"/>
</dbReference>
<dbReference type="GO" id="GO:0005737">
    <property type="term" value="C:cytoplasm"/>
    <property type="evidence" value="ECO:0007669"/>
    <property type="project" value="TreeGrafter"/>
</dbReference>
<evidence type="ECO:0000313" key="8">
    <source>
        <dbReference type="Proteomes" id="UP000007799"/>
    </source>
</evidence>
<dbReference type="PROSITE" id="PS51741">
    <property type="entry name" value="F_BAR"/>
    <property type="match status" value="1"/>
</dbReference>
<feature type="domain" description="SH3" evidence="5">
    <location>
        <begin position="263"/>
        <end position="320"/>
    </location>
</feature>
<dbReference type="GO" id="GO:0051015">
    <property type="term" value="F:actin filament binding"/>
    <property type="evidence" value="ECO:0007669"/>
    <property type="project" value="TreeGrafter"/>
</dbReference>
<feature type="coiled-coil region" evidence="4">
    <location>
        <begin position="106"/>
        <end position="190"/>
    </location>
</feature>
<evidence type="ECO:0000259" key="5">
    <source>
        <dbReference type="PROSITE" id="PS50002"/>
    </source>
</evidence>
<dbReference type="InterPro" id="IPR027267">
    <property type="entry name" value="AH/BAR_dom_sf"/>
</dbReference>
<keyword evidence="8" id="KW-1185">Reference proteome</keyword>
<dbReference type="GO" id="GO:0030041">
    <property type="term" value="P:actin filament polymerization"/>
    <property type="evidence" value="ECO:0007669"/>
    <property type="project" value="TreeGrafter"/>
</dbReference>
<protein>
    <recommendedName>
        <fullName evidence="9">SH3 domain-containing protein</fullName>
    </recommendedName>
</protein>
<accession>F2TZY9</accession>
<feature type="domain" description="F-BAR" evidence="6">
    <location>
        <begin position="5"/>
        <end position="194"/>
    </location>
</feature>
<evidence type="ECO:0000313" key="7">
    <source>
        <dbReference type="EMBL" id="EGD80717.1"/>
    </source>
</evidence>
<dbReference type="PRINTS" id="PR01887">
    <property type="entry name" value="SPECTRNALPHA"/>
</dbReference>
<dbReference type="InterPro" id="IPR001060">
    <property type="entry name" value="FCH_dom"/>
</dbReference>
<organism evidence="8">
    <name type="scientific">Salpingoeca rosetta (strain ATCC 50818 / BSB-021)</name>
    <dbReference type="NCBI Taxonomy" id="946362"/>
    <lineage>
        <taxon>Eukaryota</taxon>
        <taxon>Choanoflagellata</taxon>
        <taxon>Craspedida</taxon>
        <taxon>Salpingoecidae</taxon>
        <taxon>Salpingoeca</taxon>
    </lineage>
</organism>
<dbReference type="Proteomes" id="UP000007799">
    <property type="component" value="Unassembled WGS sequence"/>
</dbReference>
<evidence type="ECO:0008006" key="9">
    <source>
        <dbReference type="Google" id="ProtNLM"/>
    </source>
</evidence>
<dbReference type="Gene3D" id="1.20.1270.60">
    <property type="entry name" value="Arfaptin homology (AH) domain/BAR domain"/>
    <property type="match status" value="1"/>
</dbReference>
<dbReference type="CDD" id="cd00174">
    <property type="entry name" value="SH3"/>
    <property type="match status" value="1"/>
</dbReference>
<sequence length="320" mass="36721">MATQPKFVNSFWTRDFTSTEGFDVLHQRMKDSKAFTDDVNKFLRERAAIEETYARNLIKLAKNAAGGSETGSLRTTWDKVKEETTAMGMEHQNLAAQILSQVEKPIKDLREAQRLLRKKLEETLKKAQKDKAKRFNDNEKAKKLYESKCREAERAEEEANKSAALPQKEIDKLKAKARKAKAAAANADTAYHEAETCCNYFQEMEEERIDLTRRKLWILTNLVASTCVADDDRLEAMRQSLERCDVSGDIQHFISNHRVGTDRPETYVTVLYDYKAQGELELSLKAGEKLKLIEKENDTWWRGEKNGKEGVFPAQFVKLG</sequence>
<keyword evidence="3 4" id="KW-0175">Coiled coil</keyword>
<dbReference type="FunFam" id="2.30.30.40:FF:000072">
    <property type="entry name" value="Unconventional Myosin IB"/>
    <property type="match status" value="1"/>
</dbReference>
<dbReference type="eggNOG" id="KOG2398">
    <property type="taxonomic scope" value="Eukaryota"/>
</dbReference>
<dbReference type="GO" id="GO:0005884">
    <property type="term" value="C:actin filament"/>
    <property type="evidence" value="ECO:0007669"/>
    <property type="project" value="TreeGrafter"/>
</dbReference>
<dbReference type="Gene3D" id="2.30.30.40">
    <property type="entry name" value="SH3 Domains"/>
    <property type="match status" value="1"/>
</dbReference>
<reference evidence="7" key="1">
    <citation type="submission" date="2009-08" db="EMBL/GenBank/DDBJ databases">
        <title>Annotation of Salpingoeca rosetta.</title>
        <authorList>
            <consortium name="The Broad Institute Genome Sequencing Platform"/>
            <person name="Russ C."/>
            <person name="Cuomo C."/>
            <person name="Burger G."/>
            <person name="Gray M.W."/>
            <person name="Holland P.W.H."/>
            <person name="King N."/>
            <person name="Lang F.B.F."/>
            <person name="Roger A.J."/>
            <person name="Ruiz-Trillo I."/>
            <person name="Young S.K."/>
            <person name="Zeng Q."/>
            <person name="Gargeya S."/>
            <person name="Alvarado L."/>
            <person name="Berlin A."/>
            <person name="Chapman S.B."/>
            <person name="Chen Z."/>
            <person name="Freedman E."/>
            <person name="Gellesch M."/>
            <person name="Goldberg J."/>
            <person name="Griggs A."/>
            <person name="Gujja S."/>
            <person name="Heilman E."/>
            <person name="Heiman D."/>
            <person name="Howarth C."/>
            <person name="Mehta T."/>
            <person name="Neiman D."/>
            <person name="Pearson M."/>
            <person name="Roberts A."/>
            <person name="Saif S."/>
            <person name="Shea T."/>
            <person name="Shenoy N."/>
            <person name="Sisk P."/>
            <person name="Stolte C."/>
            <person name="Sykes S."/>
            <person name="White J."/>
            <person name="Yandava C."/>
            <person name="Haas B."/>
            <person name="Nusbaum C."/>
            <person name="Birren B."/>
        </authorList>
    </citation>
    <scope>NUCLEOTIDE SEQUENCE [LARGE SCALE GENOMIC DNA]</scope>
    <source>
        <strain evidence="7">ATCC 50818</strain>
    </source>
</reference>
<name>F2TZY9_SALR5</name>
<gene>
    <name evidence="7" type="ORF">PTSG_01307</name>
</gene>
<evidence type="ECO:0000256" key="3">
    <source>
        <dbReference type="PROSITE-ProRule" id="PRU01077"/>
    </source>
</evidence>
<dbReference type="SMART" id="SM00326">
    <property type="entry name" value="SH3"/>
    <property type="match status" value="1"/>
</dbReference>
<dbReference type="InterPro" id="IPR036028">
    <property type="entry name" value="SH3-like_dom_sf"/>
</dbReference>
<proteinExistence type="predicted"/>
<dbReference type="KEGG" id="sre:PTSG_01307"/>
<dbReference type="eggNOG" id="KOG3601">
    <property type="taxonomic scope" value="Eukaryota"/>
</dbReference>
<dbReference type="SUPFAM" id="SSF103657">
    <property type="entry name" value="BAR/IMD domain-like"/>
    <property type="match status" value="1"/>
</dbReference>
<evidence type="ECO:0000259" key="6">
    <source>
        <dbReference type="PROSITE" id="PS51741"/>
    </source>
</evidence>
<dbReference type="STRING" id="946362.F2TZY9"/>
<dbReference type="RefSeq" id="XP_004997278.1">
    <property type="nucleotide sequence ID" value="XM_004997221.1"/>
</dbReference>
<dbReference type="AlphaFoldDB" id="F2TZY9"/>
<evidence type="ECO:0000256" key="4">
    <source>
        <dbReference type="SAM" id="Coils"/>
    </source>
</evidence>
<evidence type="ECO:0000256" key="2">
    <source>
        <dbReference type="PROSITE-ProRule" id="PRU00192"/>
    </source>
</evidence>
<dbReference type="OMA" id="KNYEARC"/>
<dbReference type="OrthoDB" id="10255964at2759"/>
<dbReference type="EMBL" id="GL832958">
    <property type="protein sequence ID" value="EGD80717.1"/>
    <property type="molecule type" value="Genomic_DNA"/>
</dbReference>
<dbReference type="GeneID" id="16077875"/>
<dbReference type="SUPFAM" id="SSF50044">
    <property type="entry name" value="SH3-domain"/>
    <property type="match status" value="1"/>
</dbReference>
<dbReference type="PROSITE" id="PS50002">
    <property type="entry name" value="SH3"/>
    <property type="match status" value="1"/>
</dbReference>
<evidence type="ECO:0000256" key="1">
    <source>
        <dbReference type="ARBA" id="ARBA00022443"/>
    </source>
</evidence>
<dbReference type="InterPro" id="IPR001452">
    <property type="entry name" value="SH3_domain"/>
</dbReference>
<dbReference type="InParanoid" id="F2TZY9"/>
<dbReference type="SMART" id="SM00055">
    <property type="entry name" value="FCH"/>
    <property type="match status" value="1"/>
</dbReference>
<dbReference type="PANTHER" id="PTHR23065">
    <property type="entry name" value="PROLINE-SERINE-THREONINE PHOSPHATASE INTERACTING PROTEIN 1"/>
    <property type="match status" value="1"/>
</dbReference>
<dbReference type="PANTHER" id="PTHR23065:SF61">
    <property type="entry name" value="PROLINE-SERINE-THREONINE PHOSPHATASE-INTERACTING PROTEIN 2-LIKE"/>
    <property type="match status" value="1"/>
</dbReference>
<keyword evidence="1 2" id="KW-0728">SH3 domain</keyword>
<dbReference type="Pfam" id="PF00018">
    <property type="entry name" value="SH3_1"/>
    <property type="match status" value="1"/>
</dbReference>